<comment type="caution">
    <text evidence="7">The sequence shown here is derived from an EMBL/GenBank/DDBJ whole genome shotgun (WGS) entry which is preliminary data.</text>
</comment>
<dbReference type="Pfam" id="PF00098">
    <property type="entry name" value="zf-CCHC"/>
    <property type="match status" value="1"/>
</dbReference>
<dbReference type="Proteomes" id="UP000734854">
    <property type="component" value="Unassembled WGS sequence"/>
</dbReference>
<keyword evidence="1 3" id="KW-0694">RNA-binding</keyword>
<feature type="compositionally biased region" description="Basic and acidic residues" evidence="4">
    <location>
        <begin position="125"/>
        <end position="135"/>
    </location>
</feature>
<accession>A0A8J5FUN5</accession>
<dbReference type="CDD" id="cd12271">
    <property type="entry name" value="RRM1_PHIP1"/>
    <property type="match status" value="1"/>
</dbReference>
<evidence type="ECO:0000256" key="1">
    <source>
        <dbReference type="ARBA" id="ARBA00022884"/>
    </source>
</evidence>
<feature type="compositionally biased region" description="Basic and acidic residues" evidence="4">
    <location>
        <begin position="344"/>
        <end position="354"/>
    </location>
</feature>
<dbReference type="EMBL" id="JACMSC010000013">
    <property type="protein sequence ID" value="KAG6494169.1"/>
    <property type="molecule type" value="Genomic_DNA"/>
</dbReference>
<keyword evidence="2" id="KW-0862">Zinc</keyword>
<dbReference type="GO" id="GO:0008270">
    <property type="term" value="F:zinc ion binding"/>
    <property type="evidence" value="ECO:0007669"/>
    <property type="project" value="UniProtKB-KW"/>
</dbReference>
<dbReference type="Pfam" id="PF00076">
    <property type="entry name" value="RRM_1"/>
    <property type="match status" value="2"/>
</dbReference>
<dbReference type="PROSITE" id="PS50102">
    <property type="entry name" value="RRM"/>
    <property type="match status" value="2"/>
</dbReference>
<dbReference type="InterPro" id="IPR034361">
    <property type="entry name" value="PHIP1_RRM1"/>
</dbReference>
<dbReference type="PANTHER" id="PTHR23236">
    <property type="entry name" value="EUKARYOTIC TRANSLATION INITIATION FACTOR 4B/4H"/>
    <property type="match status" value="1"/>
</dbReference>
<evidence type="ECO:0000313" key="7">
    <source>
        <dbReference type="EMBL" id="KAG6494169.1"/>
    </source>
</evidence>
<organism evidence="7 8">
    <name type="scientific">Zingiber officinale</name>
    <name type="common">Ginger</name>
    <name type="synonym">Amomum zingiber</name>
    <dbReference type="NCBI Taxonomy" id="94328"/>
    <lineage>
        <taxon>Eukaryota</taxon>
        <taxon>Viridiplantae</taxon>
        <taxon>Streptophyta</taxon>
        <taxon>Embryophyta</taxon>
        <taxon>Tracheophyta</taxon>
        <taxon>Spermatophyta</taxon>
        <taxon>Magnoliopsida</taxon>
        <taxon>Liliopsida</taxon>
        <taxon>Zingiberales</taxon>
        <taxon>Zingiberaceae</taxon>
        <taxon>Zingiber</taxon>
    </lineage>
</organism>
<gene>
    <name evidence="7" type="ORF">ZIOFF_049188</name>
</gene>
<evidence type="ECO:0000256" key="3">
    <source>
        <dbReference type="PROSITE-ProRule" id="PRU00176"/>
    </source>
</evidence>
<feature type="region of interest" description="Disordered" evidence="4">
    <location>
        <begin position="1"/>
        <end position="160"/>
    </location>
</feature>
<evidence type="ECO:0000256" key="2">
    <source>
        <dbReference type="PROSITE-ProRule" id="PRU00047"/>
    </source>
</evidence>
<feature type="domain" description="CCHC-type" evidence="6">
    <location>
        <begin position="366"/>
        <end position="381"/>
    </location>
</feature>
<dbReference type="OrthoDB" id="439808at2759"/>
<evidence type="ECO:0000256" key="4">
    <source>
        <dbReference type="SAM" id="MobiDB-lite"/>
    </source>
</evidence>
<evidence type="ECO:0000259" key="6">
    <source>
        <dbReference type="PROSITE" id="PS50158"/>
    </source>
</evidence>
<dbReference type="PROSITE" id="PS50158">
    <property type="entry name" value="ZF_CCHC"/>
    <property type="match status" value="1"/>
</dbReference>
<dbReference type="SMART" id="SM00343">
    <property type="entry name" value="ZnF_C2HC"/>
    <property type="match status" value="1"/>
</dbReference>
<name>A0A8J5FUN5_ZINOF</name>
<feature type="compositionally biased region" description="Basic residues" evidence="4">
    <location>
        <begin position="46"/>
        <end position="55"/>
    </location>
</feature>
<keyword evidence="2" id="KW-0479">Metal-binding</keyword>
<keyword evidence="8" id="KW-1185">Reference proteome</keyword>
<feature type="region of interest" description="Disordered" evidence="4">
    <location>
        <begin position="344"/>
        <end position="363"/>
    </location>
</feature>
<dbReference type="InterPro" id="IPR001878">
    <property type="entry name" value="Znf_CCHC"/>
</dbReference>
<dbReference type="InterPro" id="IPR000504">
    <property type="entry name" value="RRM_dom"/>
</dbReference>
<keyword evidence="2" id="KW-0863">Zinc-finger</keyword>
<proteinExistence type="predicted"/>
<dbReference type="SMART" id="SM00360">
    <property type="entry name" value="RRM"/>
    <property type="match status" value="2"/>
</dbReference>
<feature type="compositionally biased region" description="Basic residues" evidence="4">
    <location>
        <begin position="112"/>
        <end position="124"/>
    </location>
</feature>
<evidence type="ECO:0000313" key="8">
    <source>
        <dbReference type="Proteomes" id="UP000734854"/>
    </source>
</evidence>
<dbReference type="PANTHER" id="PTHR23236:SF24">
    <property type="entry name" value="PHRAGMOPLASTIN INTERACTING PROTEIN 1"/>
    <property type="match status" value="1"/>
</dbReference>
<dbReference type="AlphaFoldDB" id="A0A8J5FUN5"/>
<feature type="compositionally biased region" description="Basic residues" evidence="4">
    <location>
        <begin position="1"/>
        <end position="14"/>
    </location>
</feature>
<sequence length="390" mass="43484">MVLSKKKLKKKLRHLVAESQSQVESEGAGKGVNEELQTIKEILKSNSKKRPKRKRPSNDQEKVPFTAEEEKEEEKDGSSQSGDVKEQNKSKKRKREGGAAAVPVDGEEKKSEGKKRKERKKPRWKKGEESVKSGGEEQGSSIALDNEKGTAEPNNVEQSEENAKVYVGGIPYYWSEDDIRTYFEGCGIVTDMDCMTFPESGKFRGIAILTFKTEDAAKKALALDGADMDGFYLKIQPYKSNRHHKTDFAPEIIEGYNRIYIGNLSWDITEDDLRNLFSDCKISSIRFGTDKVTGDFKGYAHADFDNGASVNIALKLDQTVVCGRPVRIRCAVPAKEVEKKTSLKPVMKKDESKQIGESSKKKRRTCYVCGVPGHLSSSCPKNVASPGIEK</sequence>
<feature type="domain" description="RRM" evidence="5">
    <location>
        <begin position="163"/>
        <end position="240"/>
    </location>
</feature>
<reference evidence="7 8" key="1">
    <citation type="submission" date="2020-08" db="EMBL/GenBank/DDBJ databases">
        <title>Plant Genome Project.</title>
        <authorList>
            <person name="Zhang R.-G."/>
        </authorList>
    </citation>
    <scope>NUCLEOTIDE SEQUENCE [LARGE SCALE GENOMIC DNA]</scope>
    <source>
        <tissue evidence="7">Rhizome</tissue>
    </source>
</reference>
<evidence type="ECO:0008006" key="9">
    <source>
        <dbReference type="Google" id="ProtNLM"/>
    </source>
</evidence>
<evidence type="ECO:0000259" key="5">
    <source>
        <dbReference type="PROSITE" id="PS50102"/>
    </source>
</evidence>
<protein>
    <recommendedName>
        <fullName evidence="9">Protein gar2</fullName>
    </recommendedName>
</protein>
<feature type="domain" description="RRM" evidence="5">
    <location>
        <begin position="257"/>
        <end position="333"/>
    </location>
</feature>
<dbReference type="GO" id="GO:0003723">
    <property type="term" value="F:RNA binding"/>
    <property type="evidence" value="ECO:0007669"/>
    <property type="project" value="UniProtKB-UniRule"/>
</dbReference>